<feature type="region of interest" description="Disordered" evidence="1">
    <location>
        <begin position="1"/>
        <end position="33"/>
    </location>
</feature>
<organism evidence="2 3">
    <name type="scientific">Portunus trituberculatus</name>
    <name type="common">Swimming crab</name>
    <name type="synonym">Neptunus trituberculatus</name>
    <dbReference type="NCBI Taxonomy" id="210409"/>
    <lineage>
        <taxon>Eukaryota</taxon>
        <taxon>Metazoa</taxon>
        <taxon>Ecdysozoa</taxon>
        <taxon>Arthropoda</taxon>
        <taxon>Crustacea</taxon>
        <taxon>Multicrustacea</taxon>
        <taxon>Malacostraca</taxon>
        <taxon>Eumalacostraca</taxon>
        <taxon>Eucarida</taxon>
        <taxon>Decapoda</taxon>
        <taxon>Pleocyemata</taxon>
        <taxon>Brachyura</taxon>
        <taxon>Eubrachyura</taxon>
        <taxon>Portunoidea</taxon>
        <taxon>Portunidae</taxon>
        <taxon>Portuninae</taxon>
        <taxon>Portunus</taxon>
    </lineage>
</organism>
<reference evidence="2 3" key="1">
    <citation type="submission" date="2019-05" db="EMBL/GenBank/DDBJ databases">
        <title>Another draft genome of Portunus trituberculatus and its Hox gene families provides insights of decapod evolution.</title>
        <authorList>
            <person name="Jeong J.-H."/>
            <person name="Song I."/>
            <person name="Kim S."/>
            <person name="Choi T."/>
            <person name="Kim D."/>
            <person name="Ryu S."/>
            <person name="Kim W."/>
        </authorList>
    </citation>
    <scope>NUCLEOTIDE SEQUENCE [LARGE SCALE GENOMIC DNA]</scope>
    <source>
        <tissue evidence="2">Muscle</tissue>
    </source>
</reference>
<evidence type="ECO:0000313" key="2">
    <source>
        <dbReference type="EMBL" id="MPC83537.1"/>
    </source>
</evidence>
<keyword evidence="3" id="KW-1185">Reference proteome</keyword>
<feature type="region of interest" description="Disordered" evidence="1">
    <location>
        <begin position="49"/>
        <end position="92"/>
    </location>
</feature>
<evidence type="ECO:0000313" key="3">
    <source>
        <dbReference type="Proteomes" id="UP000324222"/>
    </source>
</evidence>
<comment type="caution">
    <text evidence="2">The sequence shown here is derived from an EMBL/GenBank/DDBJ whole genome shotgun (WGS) entry which is preliminary data.</text>
</comment>
<dbReference type="AlphaFoldDB" id="A0A5B7IPP5"/>
<name>A0A5B7IPP5_PORTR</name>
<protein>
    <submittedName>
        <fullName evidence="2">Uncharacterized protein</fullName>
    </submittedName>
</protein>
<proteinExistence type="predicted"/>
<evidence type="ECO:0000256" key="1">
    <source>
        <dbReference type="SAM" id="MobiDB-lite"/>
    </source>
</evidence>
<dbReference type="EMBL" id="VSRR010062772">
    <property type="protein sequence ID" value="MPC83537.1"/>
    <property type="molecule type" value="Genomic_DNA"/>
</dbReference>
<feature type="compositionally biased region" description="Acidic residues" evidence="1">
    <location>
        <begin position="67"/>
        <end position="92"/>
    </location>
</feature>
<gene>
    <name evidence="2" type="ORF">E2C01_078249</name>
</gene>
<accession>A0A5B7IPP5</accession>
<dbReference type="Proteomes" id="UP000324222">
    <property type="component" value="Unassembled WGS sequence"/>
</dbReference>
<feature type="compositionally biased region" description="Polar residues" evidence="1">
    <location>
        <begin position="22"/>
        <end position="32"/>
    </location>
</feature>
<sequence length="92" mass="10472">MVGNNRSRRGQVNNDTRADPQKSGQEAKTCTSPVPVYLSVCALFMGGFGVLGRRRDGGGTLRRQKMEEEEEEEETNDEEYEDEEEENKENEK</sequence>